<dbReference type="Gene3D" id="3.30.750.24">
    <property type="entry name" value="STAS domain"/>
    <property type="match status" value="1"/>
</dbReference>
<dbReference type="PANTHER" id="PTHR33495:SF2">
    <property type="entry name" value="ANTI-SIGMA FACTOR ANTAGONIST TM_1081-RELATED"/>
    <property type="match status" value="1"/>
</dbReference>
<dbReference type="InterPro" id="IPR002645">
    <property type="entry name" value="STAS_dom"/>
</dbReference>
<dbReference type="EMBL" id="JACHLY010000001">
    <property type="protein sequence ID" value="MBB5996374.1"/>
    <property type="molecule type" value="Genomic_DNA"/>
</dbReference>
<reference evidence="4 5" key="1">
    <citation type="submission" date="2020-08" db="EMBL/GenBank/DDBJ databases">
        <title>Sequencing the genomes of 1000 actinobacteria strains.</title>
        <authorList>
            <person name="Klenk H.-P."/>
        </authorList>
    </citation>
    <scope>NUCLEOTIDE SEQUENCE [LARGE SCALE GENOMIC DNA]</scope>
    <source>
        <strain evidence="4 5">DSM 44593</strain>
    </source>
</reference>
<keyword evidence="5" id="KW-1185">Reference proteome</keyword>
<evidence type="ECO:0000313" key="4">
    <source>
        <dbReference type="EMBL" id="MBB5996374.1"/>
    </source>
</evidence>
<name>A0A841E1P2_9ACTN</name>
<evidence type="ECO:0000259" key="3">
    <source>
        <dbReference type="PROSITE" id="PS50801"/>
    </source>
</evidence>
<organism evidence="4 5">
    <name type="scientific">Streptomonospora salina</name>
    <dbReference type="NCBI Taxonomy" id="104205"/>
    <lineage>
        <taxon>Bacteria</taxon>
        <taxon>Bacillati</taxon>
        <taxon>Actinomycetota</taxon>
        <taxon>Actinomycetes</taxon>
        <taxon>Streptosporangiales</taxon>
        <taxon>Nocardiopsidaceae</taxon>
        <taxon>Streptomonospora</taxon>
    </lineage>
</organism>
<dbReference type="InterPro" id="IPR003658">
    <property type="entry name" value="Anti-sigma_ant"/>
</dbReference>
<feature type="domain" description="STAS" evidence="3">
    <location>
        <begin position="15"/>
        <end position="123"/>
    </location>
</feature>
<evidence type="ECO:0000256" key="2">
    <source>
        <dbReference type="RuleBase" id="RU003749"/>
    </source>
</evidence>
<evidence type="ECO:0000256" key="1">
    <source>
        <dbReference type="ARBA" id="ARBA00009013"/>
    </source>
</evidence>
<sequence>MPGQTGVSGPRFDHQDTAVVAVRGEIDIATADDMRDRMLAAAGEERRTALLVADLSGVGFFDASGVRALMAVRRRLDARGVRMALGGPSPAVLRTLEALGLAGCFTVLPQAQVPFTARSAARR</sequence>
<dbReference type="NCBIfam" id="TIGR00377">
    <property type="entry name" value="ant_ant_sig"/>
    <property type="match status" value="1"/>
</dbReference>
<dbReference type="CDD" id="cd07043">
    <property type="entry name" value="STAS_anti-anti-sigma_factors"/>
    <property type="match status" value="1"/>
</dbReference>
<dbReference type="Proteomes" id="UP000578077">
    <property type="component" value="Unassembled WGS sequence"/>
</dbReference>
<comment type="similarity">
    <text evidence="1 2">Belongs to the anti-sigma-factor antagonist family.</text>
</comment>
<evidence type="ECO:0000313" key="5">
    <source>
        <dbReference type="Proteomes" id="UP000578077"/>
    </source>
</evidence>
<dbReference type="AlphaFoldDB" id="A0A841E1P2"/>
<dbReference type="PROSITE" id="PS50801">
    <property type="entry name" value="STAS"/>
    <property type="match status" value="1"/>
</dbReference>
<dbReference type="PANTHER" id="PTHR33495">
    <property type="entry name" value="ANTI-SIGMA FACTOR ANTAGONIST TM_1081-RELATED-RELATED"/>
    <property type="match status" value="1"/>
</dbReference>
<comment type="caution">
    <text evidence="4">The sequence shown here is derived from an EMBL/GenBank/DDBJ whole genome shotgun (WGS) entry which is preliminary data.</text>
</comment>
<gene>
    <name evidence="4" type="ORF">HNR25_000125</name>
</gene>
<dbReference type="GO" id="GO:0043856">
    <property type="term" value="F:anti-sigma factor antagonist activity"/>
    <property type="evidence" value="ECO:0007669"/>
    <property type="project" value="InterPro"/>
</dbReference>
<protein>
    <recommendedName>
        <fullName evidence="2">Anti-sigma factor antagonist</fullName>
    </recommendedName>
</protein>
<proteinExistence type="inferred from homology"/>
<dbReference type="RefSeq" id="WP_184632458.1">
    <property type="nucleotide sequence ID" value="NZ_BAABKT010000044.1"/>
</dbReference>
<accession>A0A841E1P2</accession>
<dbReference type="SUPFAM" id="SSF52091">
    <property type="entry name" value="SpoIIaa-like"/>
    <property type="match status" value="1"/>
</dbReference>
<dbReference type="Pfam" id="PF01740">
    <property type="entry name" value="STAS"/>
    <property type="match status" value="1"/>
</dbReference>
<dbReference type="InterPro" id="IPR036513">
    <property type="entry name" value="STAS_dom_sf"/>
</dbReference>